<dbReference type="STRING" id="1245528.M3IP64"/>
<dbReference type="EMBL" id="AOGT01001198">
    <property type="protein sequence ID" value="EMG48211.1"/>
    <property type="molecule type" value="Genomic_DNA"/>
</dbReference>
<dbReference type="PROSITE" id="PS00973">
    <property type="entry name" value="USP_2"/>
    <property type="match status" value="1"/>
</dbReference>
<evidence type="ECO:0000256" key="7">
    <source>
        <dbReference type="RuleBase" id="RU366025"/>
    </source>
</evidence>
<feature type="compositionally biased region" description="Low complexity" evidence="8">
    <location>
        <begin position="29"/>
        <end position="51"/>
    </location>
</feature>
<evidence type="ECO:0000256" key="3">
    <source>
        <dbReference type="ARBA" id="ARBA00022670"/>
    </source>
</evidence>
<dbReference type="HOGENOM" id="CLU_309271_0_0_1"/>
<evidence type="ECO:0000313" key="11">
    <source>
        <dbReference type="Proteomes" id="UP000011777"/>
    </source>
</evidence>
<evidence type="ECO:0000256" key="4">
    <source>
        <dbReference type="ARBA" id="ARBA00022786"/>
    </source>
</evidence>
<gene>
    <name evidence="10" type="ORF">G210_1267</name>
</gene>
<evidence type="ECO:0000259" key="9">
    <source>
        <dbReference type="PROSITE" id="PS50235"/>
    </source>
</evidence>
<comment type="similarity">
    <text evidence="2 7">Belongs to the peptidase C19 family.</text>
</comment>
<dbReference type="InterPro" id="IPR018200">
    <property type="entry name" value="USP_CS"/>
</dbReference>
<sequence length="936" mass="108029">MNRHGRKIPPDLNKSLPQPPTSSPPPPGIQTSSPRKSTYLSSSSSTMPPHNSLITEEVKESYYKEIINSEFRNLQLDPEISKKSLFDLMDYCELLYEESKEELHTSSNRHALDNIKSYLKGYLIFNYFINSFIMLHFSGFDKFIESNEADFLIYLNIFDFYNVDKQFRNGNYSTDTNSLRLYVKSYLVKKNLLSFNLDELYEWLHEYIIYFKEKENSKQDDEEEEDDSSSFSFIDEVYATPDLPQSSTMSHSRNSSIASENEFKLRYPSINQQIPPVPEEVPQSPPTSISYLRTSLRDSTIEPSVSPPSSHAPSPPVHRYSQVYDYSPSPGPQFDSPYPVIDKTLNEKSPSPDENLYLRPKSYGRPKKEVPDGYLRPTDYTTARIHQSNDVPHNNTYHKNPNYQTYTTTAPPPGPPPQPYQPPVVYPSPPSQSIPIAVPNQLYVDPTMYANSGYQQQQQQPQPYQPHPPPHQQMRSVYHVQHPQQVAQYANNQYTHVPPPNFQQQQQQQHHAMKKHKYEKQKEYSVCGLKNFGSSCYINSTIQLLFGVYAFRNIFDHGYQKYIKDPRYLKMLSKLSGGSKNSLLLSDAISGLLRTFQNNGGVPVSPSKFIRITASLKPDLNIPYEQQDAQEFLMFVLDRLHEELAEKKHDDYDPEEAIRRWKISIDFDDKEQYLKWCKSLHEHEGISPITDLFQGHLRNKLKCNKCGYESINYSSFSILSLPIPSNHSHEMVDLTQCLRYYIQDEVLSGDNAWHCPKCNGEVPTLNNHPVFESKRSGIFKLGGRKKQQQQQQQKTSKSDPTSSTISIKSLMFVKLPTILFIHLSRFSMFNLTDKLNTRIRYPFVLKFNNHGHEISYKLSGIINHFGNLKSGHYTALINKSNVHEKAKNLDNLINPYWCLFDDDNVTCNIASGNRDPQLNDSVSSDVYVLCYERIDL</sequence>
<feature type="region of interest" description="Disordered" evidence="8">
    <location>
        <begin position="453"/>
        <end position="473"/>
    </location>
</feature>
<dbReference type="PROSITE" id="PS00972">
    <property type="entry name" value="USP_1"/>
    <property type="match status" value="1"/>
</dbReference>
<feature type="compositionally biased region" description="Pro residues" evidence="8">
    <location>
        <begin position="17"/>
        <end position="28"/>
    </location>
</feature>
<feature type="compositionally biased region" description="Low complexity" evidence="8">
    <location>
        <begin position="303"/>
        <end position="312"/>
    </location>
</feature>
<evidence type="ECO:0000256" key="1">
    <source>
        <dbReference type="ARBA" id="ARBA00000707"/>
    </source>
</evidence>
<dbReference type="OMA" id="WCLFDDE"/>
<evidence type="ECO:0000256" key="2">
    <source>
        <dbReference type="ARBA" id="ARBA00009085"/>
    </source>
</evidence>
<dbReference type="GO" id="GO:0004843">
    <property type="term" value="F:cysteine-type deubiquitinase activity"/>
    <property type="evidence" value="ECO:0007669"/>
    <property type="project" value="UniProtKB-UniRule"/>
</dbReference>
<dbReference type="Pfam" id="PF00443">
    <property type="entry name" value="UCH"/>
    <property type="match status" value="1"/>
</dbReference>
<dbReference type="InterPro" id="IPR038765">
    <property type="entry name" value="Papain-like_cys_pep_sf"/>
</dbReference>
<keyword evidence="5 7" id="KW-0378">Hydrolase</keyword>
<dbReference type="GO" id="GO:0016579">
    <property type="term" value="P:protein deubiquitination"/>
    <property type="evidence" value="ECO:0007669"/>
    <property type="project" value="InterPro"/>
</dbReference>
<organism evidence="10 11">
    <name type="scientific">Candida maltosa (strain Xu316)</name>
    <name type="common">Yeast</name>
    <dbReference type="NCBI Taxonomy" id="1245528"/>
    <lineage>
        <taxon>Eukaryota</taxon>
        <taxon>Fungi</taxon>
        <taxon>Dikarya</taxon>
        <taxon>Ascomycota</taxon>
        <taxon>Saccharomycotina</taxon>
        <taxon>Pichiomycetes</taxon>
        <taxon>Debaryomycetaceae</taxon>
        <taxon>Candida/Lodderomyces clade</taxon>
        <taxon>Candida</taxon>
    </lineage>
</organism>
<keyword evidence="11" id="KW-1185">Reference proteome</keyword>
<proteinExistence type="inferred from homology"/>
<dbReference type="OrthoDB" id="292964at2759"/>
<evidence type="ECO:0000256" key="5">
    <source>
        <dbReference type="ARBA" id="ARBA00022801"/>
    </source>
</evidence>
<dbReference type="GO" id="GO:0006508">
    <property type="term" value="P:proteolysis"/>
    <property type="evidence" value="ECO:0007669"/>
    <property type="project" value="UniProtKB-KW"/>
</dbReference>
<evidence type="ECO:0000313" key="10">
    <source>
        <dbReference type="EMBL" id="EMG48211.1"/>
    </source>
</evidence>
<feature type="compositionally biased region" description="Low complexity" evidence="8">
    <location>
        <begin position="400"/>
        <end position="409"/>
    </location>
</feature>
<comment type="catalytic activity">
    <reaction evidence="1 7">
        <text>Thiol-dependent hydrolysis of ester, thioester, amide, peptide and isopeptide bonds formed by the C-terminal Gly of ubiquitin (a 76-residue protein attached to proteins as an intracellular targeting signal).</text>
        <dbReference type="EC" id="3.4.19.12"/>
    </reaction>
</comment>
<keyword evidence="4 7" id="KW-0833">Ubl conjugation pathway</keyword>
<accession>M3IP64</accession>
<comment type="caution">
    <text evidence="10">The sequence shown here is derived from an EMBL/GenBank/DDBJ whole genome shotgun (WGS) entry which is preliminary data.</text>
</comment>
<feature type="compositionally biased region" description="Low complexity" evidence="8">
    <location>
        <begin position="788"/>
        <end position="802"/>
    </location>
</feature>
<feature type="non-terminal residue" evidence="10">
    <location>
        <position position="1"/>
    </location>
</feature>
<dbReference type="PANTHER" id="PTHR21646:SF24">
    <property type="entry name" value="UBIQUITIN CARBOXYL-TERMINAL HYDROLASE"/>
    <property type="match status" value="1"/>
</dbReference>
<dbReference type="eggNOG" id="KOG1868">
    <property type="taxonomic scope" value="Eukaryota"/>
</dbReference>
<evidence type="ECO:0000256" key="8">
    <source>
        <dbReference type="SAM" id="MobiDB-lite"/>
    </source>
</evidence>
<dbReference type="PANTHER" id="PTHR21646">
    <property type="entry name" value="UBIQUITIN CARBOXYL-TERMINAL HYDROLASE"/>
    <property type="match status" value="1"/>
</dbReference>
<dbReference type="Proteomes" id="UP000011777">
    <property type="component" value="Unassembled WGS sequence"/>
</dbReference>
<feature type="domain" description="USP" evidence="9">
    <location>
        <begin position="527"/>
        <end position="934"/>
    </location>
</feature>
<dbReference type="AlphaFoldDB" id="M3IP64"/>
<evidence type="ECO:0000256" key="6">
    <source>
        <dbReference type="ARBA" id="ARBA00022807"/>
    </source>
</evidence>
<feature type="compositionally biased region" description="Pro residues" evidence="8">
    <location>
        <begin position="410"/>
        <end position="421"/>
    </location>
</feature>
<dbReference type="Gene3D" id="3.90.70.10">
    <property type="entry name" value="Cysteine proteinases"/>
    <property type="match status" value="1"/>
</dbReference>
<feature type="compositionally biased region" description="Polar residues" evidence="8">
    <location>
        <begin position="379"/>
        <end position="399"/>
    </location>
</feature>
<feature type="region of interest" description="Disordered" evidence="8">
    <location>
        <begin position="299"/>
        <end position="421"/>
    </location>
</feature>
<dbReference type="EC" id="3.4.19.12" evidence="7"/>
<feature type="region of interest" description="Disordered" evidence="8">
    <location>
        <begin position="782"/>
        <end position="802"/>
    </location>
</feature>
<protein>
    <recommendedName>
        <fullName evidence="7">Ubiquitin carboxyl-terminal hydrolase</fullName>
        <ecNumber evidence="7">3.4.19.12</ecNumber>
    </recommendedName>
</protein>
<dbReference type="InterPro" id="IPR028889">
    <property type="entry name" value="USP"/>
</dbReference>
<dbReference type="InterPro" id="IPR001394">
    <property type="entry name" value="Peptidase_C19_UCH"/>
</dbReference>
<dbReference type="PROSITE" id="PS50235">
    <property type="entry name" value="USP_3"/>
    <property type="match status" value="1"/>
</dbReference>
<feature type="region of interest" description="Disordered" evidence="8">
    <location>
        <begin position="1"/>
        <end position="51"/>
    </location>
</feature>
<keyword evidence="3 7" id="KW-0645">Protease</keyword>
<dbReference type="InterPro" id="IPR050185">
    <property type="entry name" value="Ub_carboxyl-term_hydrolase"/>
</dbReference>
<dbReference type="SUPFAM" id="SSF54001">
    <property type="entry name" value="Cysteine proteinases"/>
    <property type="match status" value="1"/>
</dbReference>
<name>M3IP64_CANMX</name>
<reference evidence="10 11" key="1">
    <citation type="submission" date="2013-02" db="EMBL/GenBank/DDBJ databases">
        <title>Genome sequence of Candida maltosa Xu316, a potential industrial strain for xylitol and ethanol production.</title>
        <authorList>
            <person name="Yu J."/>
            <person name="Wang Q."/>
            <person name="Geng X."/>
            <person name="Bao W."/>
            <person name="He P."/>
            <person name="Cai J."/>
        </authorList>
    </citation>
    <scope>NUCLEOTIDE SEQUENCE [LARGE SCALE GENOMIC DNA]</scope>
    <source>
        <strain evidence="11">Xu316</strain>
    </source>
</reference>
<keyword evidence="6 7" id="KW-0788">Thiol protease</keyword>